<dbReference type="InterPro" id="IPR050983">
    <property type="entry name" value="GST_Omega/HSP26"/>
</dbReference>
<dbReference type="Proteomes" id="UP000541558">
    <property type="component" value="Unassembled WGS sequence"/>
</dbReference>
<evidence type="ECO:0000313" key="3">
    <source>
        <dbReference type="Proteomes" id="UP000541558"/>
    </source>
</evidence>
<dbReference type="InterPro" id="IPR054416">
    <property type="entry name" value="GST_UstS-like_C"/>
</dbReference>
<dbReference type="Pfam" id="PF13409">
    <property type="entry name" value="GST_N_2"/>
    <property type="match status" value="1"/>
</dbReference>
<evidence type="ECO:0000313" key="2">
    <source>
        <dbReference type="EMBL" id="KAF5339965.1"/>
    </source>
</evidence>
<accession>A0A8H5CDZ1</accession>
<dbReference type="PANTHER" id="PTHR43968">
    <property type="match status" value="1"/>
</dbReference>
<reference evidence="2 3" key="1">
    <citation type="journal article" date="2020" name="ISME J.">
        <title>Uncovering the hidden diversity of litter-decomposition mechanisms in mushroom-forming fungi.</title>
        <authorList>
            <person name="Floudas D."/>
            <person name="Bentzer J."/>
            <person name="Ahren D."/>
            <person name="Johansson T."/>
            <person name="Persson P."/>
            <person name="Tunlid A."/>
        </authorList>
    </citation>
    <scope>NUCLEOTIDE SEQUENCE [LARGE SCALE GENOMIC DNA]</scope>
    <source>
        <strain evidence="2 3">CBS 175.51</strain>
    </source>
</reference>
<dbReference type="Pfam" id="PF22041">
    <property type="entry name" value="GST_C_7"/>
    <property type="match status" value="1"/>
</dbReference>
<dbReference type="Gene3D" id="1.20.1050.10">
    <property type="match status" value="1"/>
</dbReference>
<dbReference type="Gene3D" id="3.40.30.10">
    <property type="entry name" value="Glutaredoxin"/>
    <property type="match status" value="1"/>
</dbReference>
<dbReference type="PANTHER" id="PTHR43968:SF6">
    <property type="entry name" value="GLUTATHIONE S-TRANSFERASE OMEGA"/>
    <property type="match status" value="1"/>
</dbReference>
<proteinExistence type="predicted"/>
<dbReference type="AlphaFoldDB" id="A0A8H5CDZ1"/>
<dbReference type="InterPro" id="IPR036249">
    <property type="entry name" value="Thioredoxin-like_sf"/>
</dbReference>
<dbReference type="PROSITE" id="PS50404">
    <property type="entry name" value="GST_NTER"/>
    <property type="match status" value="1"/>
</dbReference>
<gene>
    <name evidence="2" type="ORF">D9611_012439</name>
</gene>
<protein>
    <recommendedName>
        <fullName evidence="1">GST N-terminal domain-containing protein</fullName>
    </recommendedName>
</protein>
<dbReference type="GO" id="GO:0005737">
    <property type="term" value="C:cytoplasm"/>
    <property type="evidence" value="ECO:0007669"/>
    <property type="project" value="TreeGrafter"/>
</dbReference>
<evidence type="ECO:0000259" key="1">
    <source>
        <dbReference type="PROSITE" id="PS50404"/>
    </source>
</evidence>
<comment type="caution">
    <text evidence="2">The sequence shown here is derived from an EMBL/GenBank/DDBJ whole genome shotgun (WGS) entry which is preliminary data.</text>
</comment>
<feature type="domain" description="GST N-terminal" evidence="1">
    <location>
        <begin position="7"/>
        <end position="100"/>
    </location>
</feature>
<name>A0A8H5CDZ1_9AGAR</name>
<dbReference type="SUPFAM" id="SSF52833">
    <property type="entry name" value="Thioredoxin-like"/>
    <property type="match status" value="1"/>
</dbReference>
<keyword evidence="3" id="KW-1185">Reference proteome</keyword>
<dbReference type="OrthoDB" id="4951845at2759"/>
<dbReference type="EMBL" id="JAACJK010000005">
    <property type="protein sequence ID" value="KAF5339965.1"/>
    <property type="molecule type" value="Genomic_DNA"/>
</dbReference>
<sequence>MITLYDYLTELPDKSFSPYAAKVRIVLNYKNLPHRTVFFHPLEIETQIRALNLPPNDLDLKPDGSPRYTIPVLHDEATGEAISDSARIIDYLDRAYPDTPQVTSPSTRVTSFAFESTIQGLLLPHLYLVVGPKAVKLQPGDVRKAYFRSVVEGALGAPIEEWLANPENPQKVWKDVQGAFDVIDGYYRKAEVIAGLGREEEKRVFIGGKGMVYADVALASILVWVWKVLGEESEEWKRLVTWNGGRWGRLHEAIKGYTVVHE</sequence>
<dbReference type="InterPro" id="IPR004045">
    <property type="entry name" value="Glutathione_S-Trfase_N"/>
</dbReference>
<organism evidence="2 3">
    <name type="scientific">Ephemerocybe angulata</name>
    <dbReference type="NCBI Taxonomy" id="980116"/>
    <lineage>
        <taxon>Eukaryota</taxon>
        <taxon>Fungi</taxon>
        <taxon>Dikarya</taxon>
        <taxon>Basidiomycota</taxon>
        <taxon>Agaricomycotina</taxon>
        <taxon>Agaricomycetes</taxon>
        <taxon>Agaricomycetidae</taxon>
        <taxon>Agaricales</taxon>
        <taxon>Agaricineae</taxon>
        <taxon>Psathyrellaceae</taxon>
        <taxon>Ephemerocybe</taxon>
    </lineage>
</organism>